<accession>A0A0K2VCY2</accession>
<name>A0A0K2VCY2_LEPSM</name>
<proteinExistence type="predicted"/>
<reference evidence="2" key="1">
    <citation type="submission" date="2014-05" db="EMBL/GenBank/DDBJ databases">
        <authorList>
            <person name="Chronopoulou M."/>
        </authorList>
    </citation>
    <scope>NUCLEOTIDE SEQUENCE</scope>
    <source>
        <tissue evidence="2">Whole organism</tissue>
    </source>
</reference>
<dbReference type="AlphaFoldDB" id="A0A0K2VCY2"/>
<dbReference type="EMBL" id="HACA01030666">
    <property type="protein sequence ID" value="CDW48027.1"/>
    <property type="molecule type" value="Transcribed_RNA"/>
</dbReference>
<feature type="region of interest" description="Disordered" evidence="1">
    <location>
        <begin position="92"/>
        <end position="115"/>
    </location>
</feature>
<evidence type="ECO:0000256" key="1">
    <source>
        <dbReference type="SAM" id="MobiDB-lite"/>
    </source>
</evidence>
<sequence length="149" mass="16391">MRKYSLLNTKGTLKMTDGSPRPSAMFPMCTSPRTLAPSWYWVSSPAQGRSCHHSSPKRRKRQFCCVCGLRSTVLPWVQENVPSPMYGKISLPPATGSRSTKSSFGPTCTISGPLRPGPPTLPIAICWITSSMDIWRLRSAQSTTTAWTA</sequence>
<organism evidence="2">
    <name type="scientific">Lepeophtheirus salmonis</name>
    <name type="common">Salmon louse</name>
    <name type="synonym">Caligus salmonis</name>
    <dbReference type="NCBI Taxonomy" id="72036"/>
    <lineage>
        <taxon>Eukaryota</taxon>
        <taxon>Metazoa</taxon>
        <taxon>Ecdysozoa</taxon>
        <taxon>Arthropoda</taxon>
        <taxon>Crustacea</taxon>
        <taxon>Multicrustacea</taxon>
        <taxon>Hexanauplia</taxon>
        <taxon>Copepoda</taxon>
        <taxon>Siphonostomatoida</taxon>
        <taxon>Caligidae</taxon>
        <taxon>Lepeophtheirus</taxon>
    </lineage>
</organism>
<protein>
    <submittedName>
        <fullName evidence="2">Uncharacterized protein</fullName>
    </submittedName>
</protein>
<feature type="compositionally biased region" description="Polar residues" evidence="1">
    <location>
        <begin position="96"/>
        <end position="110"/>
    </location>
</feature>
<evidence type="ECO:0000313" key="2">
    <source>
        <dbReference type="EMBL" id="CDW48027.1"/>
    </source>
</evidence>